<keyword evidence="2" id="KW-1003">Cell membrane</keyword>
<dbReference type="GO" id="GO:0042970">
    <property type="term" value="F:homoserine transmembrane transporter activity"/>
    <property type="evidence" value="ECO:0007669"/>
    <property type="project" value="TreeGrafter"/>
</dbReference>
<feature type="transmembrane region" description="Helical" evidence="6">
    <location>
        <begin position="6"/>
        <end position="25"/>
    </location>
</feature>
<feature type="transmembrane region" description="Helical" evidence="6">
    <location>
        <begin position="146"/>
        <end position="169"/>
    </location>
</feature>
<keyword evidence="4 6" id="KW-1133">Transmembrane helix</keyword>
<evidence type="ECO:0000256" key="4">
    <source>
        <dbReference type="ARBA" id="ARBA00022989"/>
    </source>
</evidence>
<dbReference type="RefSeq" id="WP_014827106.1">
    <property type="nucleotide sequence ID" value="NC_018068.1"/>
</dbReference>
<evidence type="ECO:0000256" key="2">
    <source>
        <dbReference type="ARBA" id="ARBA00022475"/>
    </source>
</evidence>
<dbReference type="InterPro" id="IPR001123">
    <property type="entry name" value="LeuE-type"/>
</dbReference>
<accession>I4D5M9</accession>
<feature type="transmembrane region" description="Helical" evidence="6">
    <location>
        <begin position="181"/>
        <end position="201"/>
    </location>
</feature>
<feature type="transmembrane region" description="Helical" evidence="6">
    <location>
        <begin position="68"/>
        <end position="89"/>
    </location>
</feature>
<organism evidence="7 8">
    <name type="scientific">Desulfosporosinus acidiphilus (strain DSM 22704 / JCM 16185 / SJ4)</name>
    <dbReference type="NCBI Taxonomy" id="646529"/>
    <lineage>
        <taxon>Bacteria</taxon>
        <taxon>Bacillati</taxon>
        <taxon>Bacillota</taxon>
        <taxon>Clostridia</taxon>
        <taxon>Eubacteriales</taxon>
        <taxon>Desulfitobacteriaceae</taxon>
        <taxon>Desulfosporosinus</taxon>
    </lineage>
</organism>
<feature type="transmembrane region" description="Helical" evidence="6">
    <location>
        <begin position="109"/>
        <end position="134"/>
    </location>
</feature>
<dbReference type="OrthoDB" id="9784202at2"/>
<keyword evidence="5 6" id="KW-0472">Membrane</keyword>
<evidence type="ECO:0000313" key="8">
    <source>
        <dbReference type="Proteomes" id="UP000002892"/>
    </source>
</evidence>
<evidence type="ECO:0000313" key="7">
    <source>
        <dbReference type="EMBL" id="AFM41103.1"/>
    </source>
</evidence>
<evidence type="ECO:0000256" key="5">
    <source>
        <dbReference type="ARBA" id="ARBA00023136"/>
    </source>
</evidence>
<dbReference type="PANTHER" id="PTHR30086">
    <property type="entry name" value="ARGININE EXPORTER PROTEIN ARGO"/>
    <property type="match status" value="1"/>
</dbReference>
<proteinExistence type="predicted"/>
<dbReference type="GO" id="GO:0005886">
    <property type="term" value="C:plasma membrane"/>
    <property type="evidence" value="ECO:0007669"/>
    <property type="project" value="UniProtKB-SubCell"/>
</dbReference>
<reference evidence="7 8" key="1">
    <citation type="journal article" date="2012" name="J. Bacteriol.">
        <title>Complete genome sequences of Desulfosporosinus orientis DSM765T, Desulfosporosinus youngiae DSM17734T, Desulfosporosinus meridiei DSM13257T, and Desulfosporosinus acidiphilus DSM22704T.</title>
        <authorList>
            <person name="Pester M."/>
            <person name="Brambilla E."/>
            <person name="Alazard D."/>
            <person name="Rattei T."/>
            <person name="Weinmaier T."/>
            <person name="Han J."/>
            <person name="Lucas S."/>
            <person name="Lapidus A."/>
            <person name="Cheng J.F."/>
            <person name="Goodwin L."/>
            <person name="Pitluck S."/>
            <person name="Peters L."/>
            <person name="Ovchinnikova G."/>
            <person name="Teshima H."/>
            <person name="Detter J.C."/>
            <person name="Han C.S."/>
            <person name="Tapia R."/>
            <person name="Land M.L."/>
            <person name="Hauser L."/>
            <person name="Kyrpides N.C."/>
            <person name="Ivanova N.N."/>
            <person name="Pagani I."/>
            <person name="Huntmann M."/>
            <person name="Wei C.L."/>
            <person name="Davenport K.W."/>
            <person name="Daligault H."/>
            <person name="Chain P.S."/>
            <person name="Chen A."/>
            <person name="Mavromatis K."/>
            <person name="Markowitz V."/>
            <person name="Szeto E."/>
            <person name="Mikhailova N."/>
            <person name="Pati A."/>
            <person name="Wagner M."/>
            <person name="Woyke T."/>
            <person name="Ollivier B."/>
            <person name="Klenk H.P."/>
            <person name="Spring S."/>
            <person name="Loy A."/>
        </authorList>
    </citation>
    <scope>NUCLEOTIDE SEQUENCE [LARGE SCALE GENOMIC DNA]</scope>
    <source>
        <strain evidence="8">DSM 22704 / JCM 16185 / SJ4</strain>
    </source>
</reference>
<keyword evidence="3 6" id="KW-0812">Transmembrane</keyword>
<dbReference type="EMBL" id="CP003639">
    <property type="protein sequence ID" value="AFM41103.1"/>
    <property type="molecule type" value="Genomic_DNA"/>
</dbReference>
<dbReference type="Pfam" id="PF01810">
    <property type="entry name" value="LysE"/>
    <property type="match status" value="1"/>
</dbReference>
<evidence type="ECO:0000256" key="1">
    <source>
        <dbReference type="ARBA" id="ARBA00004651"/>
    </source>
</evidence>
<dbReference type="PANTHER" id="PTHR30086:SF14">
    <property type="entry name" value="HOMOSERINE_HOMOSERINE LACTONE EFFLUX PROTEIN"/>
    <property type="match status" value="1"/>
</dbReference>
<dbReference type="AlphaFoldDB" id="I4D5M9"/>
<dbReference type="Proteomes" id="UP000002892">
    <property type="component" value="Chromosome"/>
</dbReference>
<dbReference type="eggNOG" id="COG1280">
    <property type="taxonomic scope" value="Bacteria"/>
</dbReference>
<comment type="subcellular location">
    <subcellularLocation>
        <location evidence="1">Cell membrane</location>
        <topology evidence="1">Multi-pass membrane protein</topology>
    </subcellularLocation>
</comment>
<dbReference type="KEGG" id="dai:Desaci_2137"/>
<name>I4D5M9_DESAJ</name>
<dbReference type="HOGENOM" id="CLU_079569_3_3_9"/>
<dbReference type="PIRSF" id="PIRSF006324">
    <property type="entry name" value="LeuE"/>
    <property type="match status" value="1"/>
</dbReference>
<gene>
    <name evidence="7" type="ordered locus">Desaci_2137</name>
</gene>
<protein>
    <submittedName>
        <fullName evidence="7">Putative threonine efflux protein</fullName>
    </submittedName>
</protein>
<keyword evidence="8" id="KW-1185">Reference proteome</keyword>
<sequence length="204" mass="22273">MSIYTFIVTSLIIILLPGTGVIYTISTGITKGKKASAIAALGCTAGILPHLMISIGFSSVLLRMSEQAFFVLKMAGVLYLFYLGVRMLLSKTKLDLGETIKEENPGTVIRRAILINLLNPKLTLFFFSFLPQYLSRNSQSYIRESFLLGIVFMLLTFIVFAGYGILAGSVKTIVAKSPKRLQGISQVFGIIFIVFAINLAASSL</sequence>
<dbReference type="STRING" id="646529.Desaci_2137"/>
<feature type="transmembrane region" description="Helical" evidence="6">
    <location>
        <begin position="37"/>
        <end position="62"/>
    </location>
</feature>
<evidence type="ECO:0000256" key="6">
    <source>
        <dbReference type="SAM" id="Phobius"/>
    </source>
</evidence>
<evidence type="ECO:0000256" key="3">
    <source>
        <dbReference type="ARBA" id="ARBA00022692"/>
    </source>
</evidence>